<sequence>MASSSSAKTTISNAKFEVEEFDGPNNFGWQCEIRDVLSQQELEIALEDKPSEMEDKEWQKINRQACSTIILCLAKDQKYLVIRETSAKELW</sequence>
<proteinExistence type="predicted"/>
<evidence type="ECO:0000313" key="2">
    <source>
        <dbReference type="Proteomes" id="UP001234297"/>
    </source>
</evidence>
<dbReference type="EMBL" id="CM056815">
    <property type="protein sequence ID" value="KAJ8628889.1"/>
    <property type="molecule type" value="Genomic_DNA"/>
</dbReference>
<comment type="caution">
    <text evidence="1">The sequence shown here is derived from an EMBL/GenBank/DDBJ whole genome shotgun (WGS) entry which is preliminary data.</text>
</comment>
<gene>
    <name evidence="1" type="ORF">MRB53_022212</name>
</gene>
<reference evidence="1 2" key="1">
    <citation type="journal article" date="2022" name="Hortic Res">
        <title>A haplotype resolved chromosomal level avocado genome allows analysis of novel avocado genes.</title>
        <authorList>
            <person name="Nath O."/>
            <person name="Fletcher S.J."/>
            <person name="Hayward A."/>
            <person name="Shaw L.M."/>
            <person name="Masouleh A.K."/>
            <person name="Furtado A."/>
            <person name="Henry R.J."/>
            <person name="Mitter N."/>
        </authorList>
    </citation>
    <scope>NUCLEOTIDE SEQUENCE [LARGE SCALE GENOMIC DNA]</scope>
    <source>
        <strain evidence="2">cv. Hass</strain>
    </source>
</reference>
<organism evidence="1 2">
    <name type="scientific">Persea americana</name>
    <name type="common">Avocado</name>
    <dbReference type="NCBI Taxonomy" id="3435"/>
    <lineage>
        <taxon>Eukaryota</taxon>
        <taxon>Viridiplantae</taxon>
        <taxon>Streptophyta</taxon>
        <taxon>Embryophyta</taxon>
        <taxon>Tracheophyta</taxon>
        <taxon>Spermatophyta</taxon>
        <taxon>Magnoliopsida</taxon>
        <taxon>Magnoliidae</taxon>
        <taxon>Laurales</taxon>
        <taxon>Lauraceae</taxon>
        <taxon>Persea</taxon>
    </lineage>
</organism>
<keyword evidence="2" id="KW-1185">Reference proteome</keyword>
<accession>A0ACC2L774</accession>
<protein>
    <submittedName>
        <fullName evidence="1">Uncharacterized protein</fullName>
    </submittedName>
</protein>
<dbReference type="Proteomes" id="UP001234297">
    <property type="component" value="Chromosome 7"/>
</dbReference>
<evidence type="ECO:0000313" key="1">
    <source>
        <dbReference type="EMBL" id="KAJ8628889.1"/>
    </source>
</evidence>
<name>A0ACC2L774_PERAE</name>